<dbReference type="InterPro" id="IPR036388">
    <property type="entry name" value="WH-like_DNA-bd_sf"/>
</dbReference>
<dbReference type="Pfam" id="PF00126">
    <property type="entry name" value="HTH_1"/>
    <property type="match status" value="1"/>
</dbReference>
<evidence type="ECO:0000256" key="2">
    <source>
        <dbReference type="ARBA" id="ARBA00023015"/>
    </source>
</evidence>
<evidence type="ECO:0000313" key="6">
    <source>
        <dbReference type="EMBL" id="AOZ08571.1"/>
    </source>
</evidence>
<evidence type="ECO:0000256" key="4">
    <source>
        <dbReference type="ARBA" id="ARBA00023163"/>
    </source>
</evidence>
<dbReference type="InterPro" id="IPR005119">
    <property type="entry name" value="LysR_subst-bd"/>
</dbReference>
<evidence type="ECO:0000313" key="7">
    <source>
        <dbReference type="Proteomes" id="UP000177515"/>
    </source>
</evidence>
<feature type="domain" description="HTH lysR-type" evidence="5">
    <location>
        <begin position="1"/>
        <end position="58"/>
    </location>
</feature>
<evidence type="ECO:0000256" key="3">
    <source>
        <dbReference type="ARBA" id="ARBA00023125"/>
    </source>
</evidence>
<dbReference type="EMBL" id="CP017755">
    <property type="protein sequence ID" value="AOZ08571.1"/>
    <property type="molecule type" value="Genomic_DNA"/>
</dbReference>
<protein>
    <recommendedName>
        <fullName evidence="5">HTH lysR-type domain-containing protein</fullName>
    </recommendedName>
</protein>
<dbReference type="Gene3D" id="1.10.10.10">
    <property type="entry name" value="Winged helix-like DNA-binding domain superfamily/Winged helix DNA-binding domain"/>
    <property type="match status" value="1"/>
</dbReference>
<dbReference type="Gene3D" id="3.40.190.10">
    <property type="entry name" value="Periplasmic binding protein-like II"/>
    <property type="match status" value="1"/>
</dbReference>
<comment type="similarity">
    <text evidence="1">Belongs to the LysR transcriptional regulatory family.</text>
</comment>
<dbReference type="SUPFAM" id="SSF53850">
    <property type="entry name" value="Periplasmic binding protein-like II"/>
    <property type="match status" value="1"/>
</dbReference>
<dbReference type="InterPro" id="IPR036390">
    <property type="entry name" value="WH_DNA-bd_sf"/>
</dbReference>
<dbReference type="PANTHER" id="PTHR30419:SF8">
    <property type="entry name" value="NITROGEN ASSIMILATION TRANSCRIPTIONAL ACTIVATOR-RELATED"/>
    <property type="match status" value="1"/>
</dbReference>
<keyword evidence="4" id="KW-0804">Transcription</keyword>
<dbReference type="PANTHER" id="PTHR30419">
    <property type="entry name" value="HTH-TYPE TRANSCRIPTIONAL REGULATOR YBHD"/>
    <property type="match status" value="1"/>
</dbReference>
<dbReference type="InterPro" id="IPR000847">
    <property type="entry name" value="LysR_HTH_N"/>
</dbReference>
<sequence>MKIQQLHDLAAVVRHGGIRAAARARRASQAGITLSLQRLEQQYGLSLFVRNGRGITLTSHGEIALRHAEAVLREWERAEQALRSMACQRASTVRIGLSLDPSIFVGTHVLPEFQRRLPDVELHVMHGASETIVHALRAGRIELAIATLPPPADRAGLRCSALYDSVPAILCRQGHPLAAARKASALRDCNWIVLADAWSVPASGASTSTQSNVRQRFEQKMAGHGLPPPRSVLVLSSLMDAVLLMGASDYLAEMPRGVLERAGSPHGLLALELDDMLPPRQVGLMRAADRPLPAEARTLAAMLASFGRIRQALRGGVRPG</sequence>
<dbReference type="Pfam" id="PF03466">
    <property type="entry name" value="LysR_substrate"/>
    <property type="match status" value="1"/>
</dbReference>
<keyword evidence="3" id="KW-0238">DNA-binding</keyword>
<keyword evidence="7" id="KW-1185">Reference proteome</keyword>
<reference evidence="6 7" key="1">
    <citation type="submission" date="2016-10" db="EMBL/GenBank/DDBJ databases">
        <title>Complete genome sequences of three Cupriavidus strains isolated from various Malaysian environments.</title>
        <authorList>
            <person name="Abdullah A.A.-A."/>
            <person name="Shafie N.A.H."/>
            <person name="Lau N.S."/>
        </authorList>
    </citation>
    <scope>NUCLEOTIDE SEQUENCE [LARGE SCALE GENOMIC DNA]</scope>
    <source>
        <strain evidence="6 7">USMAA1020</strain>
    </source>
</reference>
<proteinExistence type="inferred from homology"/>
<organism evidence="6 7">
    <name type="scientific">Cupriavidus malaysiensis</name>
    <dbReference type="NCBI Taxonomy" id="367825"/>
    <lineage>
        <taxon>Bacteria</taxon>
        <taxon>Pseudomonadati</taxon>
        <taxon>Pseudomonadota</taxon>
        <taxon>Betaproteobacteria</taxon>
        <taxon>Burkholderiales</taxon>
        <taxon>Burkholderiaceae</taxon>
        <taxon>Cupriavidus</taxon>
    </lineage>
</organism>
<dbReference type="InterPro" id="IPR050950">
    <property type="entry name" value="HTH-type_LysR_regulators"/>
</dbReference>
<evidence type="ECO:0000256" key="1">
    <source>
        <dbReference type="ARBA" id="ARBA00009437"/>
    </source>
</evidence>
<accession>A0ABM6FA82</accession>
<name>A0ABM6FA82_9BURK</name>
<dbReference type="PROSITE" id="PS50931">
    <property type="entry name" value="HTH_LYSR"/>
    <property type="match status" value="1"/>
</dbReference>
<gene>
    <name evidence="6" type="ORF">BKK80_21740</name>
</gene>
<dbReference type="Proteomes" id="UP000177515">
    <property type="component" value="Chromosome 2"/>
</dbReference>
<evidence type="ECO:0000259" key="5">
    <source>
        <dbReference type="PROSITE" id="PS50931"/>
    </source>
</evidence>
<dbReference type="RefSeq" id="WP_071017105.1">
    <property type="nucleotide sequence ID" value="NZ_CP017755.1"/>
</dbReference>
<dbReference type="SUPFAM" id="SSF46785">
    <property type="entry name" value="Winged helix' DNA-binding domain"/>
    <property type="match status" value="1"/>
</dbReference>
<keyword evidence="2" id="KW-0805">Transcription regulation</keyword>